<proteinExistence type="predicted"/>
<feature type="transmembrane region" description="Helical" evidence="1">
    <location>
        <begin position="323"/>
        <end position="351"/>
    </location>
</feature>
<keyword evidence="4" id="KW-1185">Reference proteome</keyword>
<dbReference type="STRING" id="210143.A0A1R3HM13"/>
<dbReference type="InterPro" id="IPR025315">
    <property type="entry name" value="DUF4220"/>
</dbReference>
<feature type="transmembrane region" description="Helical" evidence="1">
    <location>
        <begin position="287"/>
        <end position="311"/>
    </location>
</feature>
<evidence type="ECO:0000313" key="4">
    <source>
        <dbReference type="Proteomes" id="UP000188268"/>
    </source>
</evidence>
<name>A0A1R3HM13_COCAP</name>
<dbReference type="InterPro" id="IPR007658">
    <property type="entry name" value="DUF594"/>
</dbReference>
<organism evidence="3 4">
    <name type="scientific">Corchorus capsularis</name>
    <name type="common">Jute</name>
    <dbReference type="NCBI Taxonomy" id="210143"/>
    <lineage>
        <taxon>Eukaryota</taxon>
        <taxon>Viridiplantae</taxon>
        <taxon>Streptophyta</taxon>
        <taxon>Embryophyta</taxon>
        <taxon>Tracheophyta</taxon>
        <taxon>Spermatophyta</taxon>
        <taxon>Magnoliopsida</taxon>
        <taxon>eudicotyledons</taxon>
        <taxon>Gunneridae</taxon>
        <taxon>Pentapetalae</taxon>
        <taxon>rosids</taxon>
        <taxon>malvids</taxon>
        <taxon>Malvales</taxon>
        <taxon>Malvaceae</taxon>
        <taxon>Grewioideae</taxon>
        <taxon>Apeibeae</taxon>
        <taxon>Corchorus</taxon>
    </lineage>
</organism>
<dbReference type="OrthoDB" id="1689146at2759"/>
<feature type="transmembrane region" description="Helical" evidence="1">
    <location>
        <begin position="85"/>
        <end position="104"/>
    </location>
</feature>
<reference evidence="3 4" key="1">
    <citation type="submission" date="2013-09" db="EMBL/GenBank/DDBJ databases">
        <title>Corchorus capsularis genome sequencing.</title>
        <authorList>
            <person name="Alam M."/>
            <person name="Haque M.S."/>
            <person name="Islam M.S."/>
            <person name="Emdad E.M."/>
            <person name="Islam M.M."/>
            <person name="Ahmed B."/>
            <person name="Halim A."/>
            <person name="Hossen Q.M.M."/>
            <person name="Hossain M.Z."/>
            <person name="Ahmed R."/>
            <person name="Khan M.M."/>
            <person name="Islam R."/>
            <person name="Rashid M.M."/>
            <person name="Khan S.A."/>
            <person name="Rahman M.S."/>
            <person name="Alam M."/>
        </authorList>
    </citation>
    <scope>NUCLEOTIDE SEQUENCE [LARGE SCALE GENOMIC DNA]</scope>
    <source>
        <strain evidence="4">cv. CVL-1</strain>
        <tissue evidence="3">Whole seedling</tissue>
    </source>
</reference>
<feature type="domain" description="DUF4220" evidence="2">
    <location>
        <begin position="51"/>
        <end position="387"/>
    </location>
</feature>
<dbReference type="Gramene" id="OMO71333">
    <property type="protein sequence ID" value="OMO71333"/>
    <property type="gene ID" value="CCACVL1_18272"/>
</dbReference>
<gene>
    <name evidence="3" type="ORF">CCACVL1_18272</name>
</gene>
<comment type="caution">
    <text evidence="3">The sequence shown here is derived from an EMBL/GenBank/DDBJ whole genome shotgun (WGS) entry which is preliminary data.</text>
</comment>
<keyword evidence="1" id="KW-0812">Transmembrane</keyword>
<feature type="transmembrane region" description="Helical" evidence="1">
    <location>
        <begin position="138"/>
        <end position="156"/>
    </location>
</feature>
<dbReference type="PANTHER" id="PTHR31325">
    <property type="entry name" value="OS01G0798800 PROTEIN-RELATED"/>
    <property type="match status" value="1"/>
</dbReference>
<dbReference type="Pfam" id="PF13968">
    <property type="entry name" value="DUF4220"/>
    <property type="match status" value="1"/>
</dbReference>
<dbReference type="Proteomes" id="UP000188268">
    <property type="component" value="Unassembled WGS sequence"/>
</dbReference>
<keyword evidence="1" id="KW-1133">Transmembrane helix</keyword>
<dbReference type="EMBL" id="AWWV01011645">
    <property type="protein sequence ID" value="OMO71333.1"/>
    <property type="molecule type" value="Genomic_DNA"/>
</dbReference>
<dbReference type="AlphaFoldDB" id="A0A1R3HM13"/>
<evidence type="ECO:0000256" key="1">
    <source>
        <dbReference type="SAM" id="Phobius"/>
    </source>
</evidence>
<feature type="transmembrane region" description="Helical" evidence="1">
    <location>
        <begin position="116"/>
        <end position="132"/>
    </location>
</feature>
<evidence type="ECO:0000313" key="3">
    <source>
        <dbReference type="EMBL" id="OMO71333.1"/>
    </source>
</evidence>
<feature type="transmembrane region" description="Helical" evidence="1">
    <location>
        <begin position="44"/>
        <end position="65"/>
    </location>
</feature>
<sequence length="569" mass="65413">MNPIPPWMRKLWDTWDVRAMILFSLTLQATLFILGERRKYTVKVWIRIILWFAYLIADWIATAALGKLSEAQAEPKPDPSSVLRAVWAPLLLLHLGGPDTITAYALEDNQLWKRQLLGLVVEVILVIYVLLLSWTKSWLSLAINFAMFVAGIIKYIERTWSLKLASSGLAEETIPVFDIDTLVEDPKAISDDEKLLVGYQFFSAFRPDITNYISTRENLSSSGTKLIIRFMDNIQKTGLWNVNMDYLLHTLEGLNSADLFEIIEVELGFLFDVLYTKAPITYTKLGFIFRFISVFCSSCALGILCFVITWIQPQKHYPIADVTITSILVIGAIVVELYALGTILSSNWAVLWTNSRNLRNLFPQASWIFRGETALEKHKLKDKLKWSTELDFDKSIITWHLVTDICFHGIENSSSSEEDSESKNTCKTVSDYVMYLLVMQPDMILPGYRKDFWFSNVSETLGGFFERQGISWMSRKEARKGQEEAFVKVYGERLKSRGALELEVNAWKIAEILKVTRKKWEILEAVWSEMMCYAAIACPHLNHARQLRRGGEFLTHLWLILTMSFLRDT</sequence>
<accession>A0A1R3HM13</accession>
<evidence type="ECO:0000259" key="2">
    <source>
        <dbReference type="Pfam" id="PF13968"/>
    </source>
</evidence>
<keyword evidence="1" id="KW-0472">Membrane</keyword>
<protein>
    <recommendedName>
        <fullName evidence="2">DUF4220 domain-containing protein</fullName>
    </recommendedName>
</protein>
<dbReference type="OMA" id="SAVHEHQ"/>
<feature type="transmembrane region" description="Helical" evidence="1">
    <location>
        <begin position="17"/>
        <end position="35"/>
    </location>
</feature>
<dbReference type="Pfam" id="PF04578">
    <property type="entry name" value="DUF594"/>
    <property type="match status" value="1"/>
</dbReference>